<dbReference type="EMBL" id="AP014946">
    <property type="protein sequence ID" value="BAT57817.1"/>
    <property type="molecule type" value="Genomic_DNA"/>
</dbReference>
<keyword evidence="1" id="KW-1133">Transmembrane helix</keyword>
<sequence>MLKFFARCEDGATAVEFSFIAVPFFALIFAIFELAFIFFGTQMLETATADAAREILTGNQQKKDKEKKPDGTDKTPAEKFAAFKKSVCDPAPAGDSSMLSYLFDCNKIKYDISVFTGFNVGDDAMTAPTNFATFSGTYNPGCPGDTVVVRVMYPWNTSVINWPISALKTLTMNFSNMGDGTRLLMAVTAFRNEPYDARNAPPGCPTS</sequence>
<dbReference type="KEGG" id="vgo:GJW-30_1_00327"/>
<feature type="transmembrane region" description="Helical" evidence="1">
    <location>
        <begin position="20"/>
        <end position="39"/>
    </location>
</feature>
<keyword evidence="1" id="KW-0812">Transmembrane</keyword>
<dbReference type="InterPro" id="IPR012495">
    <property type="entry name" value="TadE-like_dom"/>
</dbReference>
<name>A0A0S3PPH6_9BRAD</name>
<evidence type="ECO:0000313" key="4">
    <source>
        <dbReference type="Proteomes" id="UP000236884"/>
    </source>
</evidence>
<dbReference type="AlphaFoldDB" id="A0A0S3PPH6"/>
<dbReference type="Proteomes" id="UP000236884">
    <property type="component" value="Chromosome"/>
</dbReference>
<proteinExistence type="predicted"/>
<evidence type="ECO:0000259" key="2">
    <source>
        <dbReference type="Pfam" id="PF07811"/>
    </source>
</evidence>
<organism evidence="3 4">
    <name type="scientific">Variibacter gotjawalensis</name>
    <dbReference type="NCBI Taxonomy" id="1333996"/>
    <lineage>
        <taxon>Bacteria</taxon>
        <taxon>Pseudomonadati</taxon>
        <taxon>Pseudomonadota</taxon>
        <taxon>Alphaproteobacteria</taxon>
        <taxon>Hyphomicrobiales</taxon>
        <taxon>Nitrobacteraceae</taxon>
        <taxon>Variibacter</taxon>
    </lineage>
</organism>
<protein>
    <submittedName>
        <fullName evidence="3">TadE-like protein</fullName>
    </submittedName>
</protein>
<gene>
    <name evidence="3" type="ORF">GJW-30_1_00327</name>
</gene>
<evidence type="ECO:0000313" key="3">
    <source>
        <dbReference type="EMBL" id="BAT57817.1"/>
    </source>
</evidence>
<dbReference type="Pfam" id="PF07811">
    <property type="entry name" value="TadE"/>
    <property type="match status" value="1"/>
</dbReference>
<keyword evidence="4" id="KW-1185">Reference proteome</keyword>
<reference evidence="3 4" key="1">
    <citation type="submission" date="2015-08" db="EMBL/GenBank/DDBJ databases">
        <title>Investigation of the bacterial diversity of lava forest soil.</title>
        <authorList>
            <person name="Lee J.S."/>
        </authorList>
    </citation>
    <scope>NUCLEOTIDE SEQUENCE [LARGE SCALE GENOMIC DNA]</scope>
    <source>
        <strain evidence="3 4">GJW-30</strain>
    </source>
</reference>
<keyword evidence="1" id="KW-0472">Membrane</keyword>
<evidence type="ECO:0000256" key="1">
    <source>
        <dbReference type="SAM" id="Phobius"/>
    </source>
</evidence>
<accession>A0A0S3PPH6</accession>
<feature type="domain" description="TadE-like" evidence="2">
    <location>
        <begin position="11"/>
        <end position="53"/>
    </location>
</feature>